<feature type="region of interest" description="Disordered" evidence="3">
    <location>
        <begin position="237"/>
        <end position="271"/>
    </location>
</feature>
<dbReference type="PANTHER" id="PTHR47978">
    <property type="match status" value="1"/>
</dbReference>
<keyword evidence="5" id="KW-1185">Reference proteome</keyword>
<evidence type="ECO:0000256" key="2">
    <source>
        <dbReference type="ARBA" id="ARBA00022741"/>
    </source>
</evidence>
<sequence>MFYDKEDEGSESEGSEQVFKIIIIGESGVGKTCLAHRFATGKFPERTEATIGVDFWERKLNLDGSKIRQGTSSSNLSAKKSVLDIDNELFLKIGVQHLQIWDTAGQERFRKSMVVHYYRNVSAVIFMYDITREGSFKALATWLQEYEHYGLSDEGEVPKLMIGNKCDLIHERVVSSNQARKFADLHSMPVWEVSTKNDEELETIESIFLTLSHKLVSSRSFMDRPRFFASVDSINDSMRSKSGKPHKARHSQKRIKLKPGQQPKRKCCESS</sequence>
<dbReference type="Proteomes" id="UP001249851">
    <property type="component" value="Unassembled WGS sequence"/>
</dbReference>
<dbReference type="NCBIfam" id="TIGR00231">
    <property type="entry name" value="small_GTP"/>
    <property type="match status" value="1"/>
</dbReference>
<feature type="compositionally biased region" description="Basic residues" evidence="3">
    <location>
        <begin position="241"/>
        <end position="257"/>
    </location>
</feature>
<dbReference type="InterPro" id="IPR027417">
    <property type="entry name" value="P-loop_NTPase"/>
</dbReference>
<dbReference type="EMBL" id="JARQWQ010000085">
    <property type="protein sequence ID" value="KAK2552584.1"/>
    <property type="molecule type" value="Genomic_DNA"/>
</dbReference>
<gene>
    <name evidence="4" type="ORF">P5673_026234</name>
</gene>
<evidence type="ECO:0000313" key="5">
    <source>
        <dbReference type="Proteomes" id="UP001249851"/>
    </source>
</evidence>
<evidence type="ECO:0000256" key="1">
    <source>
        <dbReference type="ARBA" id="ARBA00006270"/>
    </source>
</evidence>
<dbReference type="PROSITE" id="PS51419">
    <property type="entry name" value="RAB"/>
    <property type="match status" value="1"/>
</dbReference>
<keyword evidence="2" id="KW-0547">Nucleotide-binding</keyword>
<dbReference type="FunFam" id="3.40.50.300:FF:002685">
    <property type="entry name" value="RAB33A, member RAS oncogene family"/>
    <property type="match status" value="1"/>
</dbReference>
<evidence type="ECO:0000313" key="4">
    <source>
        <dbReference type="EMBL" id="KAK2552584.1"/>
    </source>
</evidence>
<dbReference type="PROSITE" id="PS00675">
    <property type="entry name" value="SIGMA54_INTERACT_1"/>
    <property type="match status" value="1"/>
</dbReference>
<dbReference type="SUPFAM" id="SSF52540">
    <property type="entry name" value="P-loop containing nucleoside triphosphate hydrolases"/>
    <property type="match status" value="1"/>
</dbReference>
<dbReference type="InterPro" id="IPR025662">
    <property type="entry name" value="Sigma_54_int_dom_ATP-bd_1"/>
</dbReference>
<dbReference type="Pfam" id="PF00071">
    <property type="entry name" value="Ras"/>
    <property type="match status" value="2"/>
</dbReference>
<dbReference type="SMART" id="SM00175">
    <property type="entry name" value="RAB"/>
    <property type="match status" value="1"/>
</dbReference>
<dbReference type="SMART" id="SM00173">
    <property type="entry name" value="RAS"/>
    <property type="match status" value="1"/>
</dbReference>
<dbReference type="AlphaFoldDB" id="A0AAD9Q0R2"/>
<comment type="caution">
    <text evidence="4">The sequence shown here is derived from an EMBL/GenBank/DDBJ whole genome shotgun (WGS) entry which is preliminary data.</text>
</comment>
<dbReference type="GO" id="GO:0003924">
    <property type="term" value="F:GTPase activity"/>
    <property type="evidence" value="ECO:0007669"/>
    <property type="project" value="InterPro"/>
</dbReference>
<dbReference type="Gene3D" id="3.40.50.300">
    <property type="entry name" value="P-loop containing nucleotide triphosphate hydrolases"/>
    <property type="match status" value="1"/>
</dbReference>
<dbReference type="PRINTS" id="PR00449">
    <property type="entry name" value="RASTRNSFRMNG"/>
</dbReference>
<dbReference type="InterPro" id="IPR005225">
    <property type="entry name" value="Small_GTP-bd"/>
</dbReference>
<dbReference type="SMART" id="SM00174">
    <property type="entry name" value="RHO"/>
    <property type="match status" value="1"/>
</dbReference>
<dbReference type="InterPro" id="IPR001806">
    <property type="entry name" value="Small_GTPase"/>
</dbReference>
<accession>A0AAD9Q0R2</accession>
<name>A0AAD9Q0R2_ACRCE</name>
<proteinExistence type="inferred from homology"/>
<dbReference type="GO" id="GO:0005525">
    <property type="term" value="F:GTP binding"/>
    <property type="evidence" value="ECO:0007669"/>
    <property type="project" value="InterPro"/>
</dbReference>
<evidence type="ECO:0000256" key="3">
    <source>
        <dbReference type="SAM" id="MobiDB-lite"/>
    </source>
</evidence>
<comment type="similarity">
    <text evidence="1">Belongs to the small GTPase superfamily. Rab family.</text>
</comment>
<reference evidence="4" key="2">
    <citation type="journal article" date="2023" name="Science">
        <title>Genomic signatures of disease resistance in endangered staghorn corals.</title>
        <authorList>
            <person name="Vollmer S.V."/>
            <person name="Selwyn J.D."/>
            <person name="Despard B.A."/>
            <person name="Roesel C.L."/>
        </authorList>
    </citation>
    <scope>NUCLEOTIDE SEQUENCE</scope>
    <source>
        <strain evidence="4">K2</strain>
    </source>
</reference>
<dbReference type="PROSITE" id="PS51421">
    <property type="entry name" value="RAS"/>
    <property type="match status" value="1"/>
</dbReference>
<reference evidence="4" key="1">
    <citation type="journal article" date="2023" name="G3 (Bethesda)">
        <title>Whole genome assembly and annotation of the endangered Caribbean coral Acropora cervicornis.</title>
        <authorList>
            <person name="Selwyn J.D."/>
            <person name="Vollmer S.V."/>
        </authorList>
    </citation>
    <scope>NUCLEOTIDE SEQUENCE</scope>
    <source>
        <strain evidence="4">K2</strain>
    </source>
</reference>
<organism evidence="4 5">
    <name type="scientific">Acropora cervicornis</name>
    <name type="common">Staghorn coral</name>
    <dbReference type="NCBI Taxonomy" id="6130"/>
    <lineage>
        <taxon>Eukaryota</taxon>
        <taxon>Metazoa</taxon>
        <taxon>Cnidaria</taxon>
        <taxon>Anthozoa</taxon>
        <taxon>Hexacorallia</taxon>
        <taxon>Scleractinia</taxon>
        <taxon>Astrocoeniina</taxon>
        <taxon>Acroporidae</taxon>
        <taxon>Acropora</taxon>
    </lineage>
</organism>
<protein>
    <submittedName>
        <fullName evidence="4">Ras-related protein Rab-33</fullName>
    </submittedName>
</protein>
<dbReference type="SMART" id="SM00176">
    <property type="entry name" value="RAN"/>
    <property type="match status" value="1"/>
</dbReference>